<gene>
    <name evidence="10" type="ORF">RND81_06G144300</name>
</gene>
<feature type="transmembrane region" description="Helical" evidence="8">
    <location>
        <begin position="195"/>
        <end position="217"/>
    </location>
</feature>
<dbReference type="PANTHER" id="PTHR33573:SF64">
    <property type="entry name" value="CASP-LIKE PROTEIN 2B1"/>
    <property type="match status" value="1"/>
</dbReference>
<comment type="caution">
    <text evidence="10">The sequence shown here is derived from an EMBL/GenBank/DDBJ whole genome shotgun (WGS) entry which is preliminary data.</text>
</comment>
<reference evidence="10" key="1">
    <citation type="submission" date="2024-03" db="EMBL/GenBank/DDBJ databases">
        <title>WGS assembly of Saponaria officinalis var. Norfolk2.</title>
        <authorList>
            <person name="Jenkins J."/>
            <person name="Shu S."/>
            <person name="Grimwood J."/>
            <person name="Barry K."/>
            <person name="Goodstein D."/>
            <person name="Schmutz J."/>
            <person name="Leebens-Mack J."/>
            <person name="Osbourn A."/>
        </authorList>
    </citation>
    <scope>NUCLEOTIDE SEQUENCE [LARGE SCALE GENOMIC DNA]</scope>
    <source>
        <strain evidence="10">JIC</strain>
    </source>
</reference>
<keyword evidence="6 8" id="KW-1133">Transmembrane helix</keyword>
<feature type="transmembrane region" description="Helical" evidence="8">
    <location>
        <begin position="139"/>
        <end position="162"/>
    </location>
</feature>
<comment type="subcellular location">
    <subcellularLocation>
        <location evidence="1 8">Cell membrane</location>
        <topology evidence="1 8">Multi-pass membrane protein</topology>
    </subcellularLocation>
</comment>
<evidence type="ECO:0000256" key="3">
    <source>
        <dbReference type="ARBA" id="ARBA00011489"/>
    </source>
</evidence>
<protein>
    <recommendedName>
        <fullName evidence="8">CASP-like protein</fullName>
    </recommendedName>
</protein>
<evidence type="ECO:0000256" key="2">
    <source>
        <dbReference type="ARBA" id="ARBA00007651"/>
    </source>
</evidence>
<accession>A0AAW1K608</accession>
<evidence type="ECO:0000256" key="7">
    <source>
        <dbReference type="ARBA" id="ARBA00023136"/>
    </source>
</evidence>
<evidence type="ECO:0000256" key="6">
    <source>
        <dbReference type="ARBA" id="ARBA00022989"/>
    </source>
</evidence>
<name>A0AAW1K608_SAPOF</name>
<evidence type="ECO:0000256" key="5">
    <source>
        <dbReference type="ARBA" id="ARBA00022692"/>
    </source>
</evidence>
<dbReference type="GO" id="GO:0005886">
    <property type="term" value="C:plasma membrane"/>
    <property type="evidence" value="ECO:0007669"/>
    <property type="project" value="UniProtKB-SubCell"/>
</dbReference>
<evidence type="ECO:0000256" key="4">
    <source>
        <dbReference type="ARBA" id="ARBA00022475"/>
    </source>
</evidence>
<sequence>MPVLDEIWCTPKVTYFYFCNVCLDLRKCQGYKKRMSSPGNVAVYHGSCNARVGERRIKMAEMVLRILIVALGGVAAVLIGTNTEVKLIFSISKKASFTDMKALVFLVVANAVVAAYSLVHLVRCVAGMARGSILFSKPLAWLIFSGDQVMAYLSVAAVAAAAQSSVLGKFGQTELQWMQICDLYAKFCNQVGEGIAASLVVSICSVILSSISAYSLFRLYGGRKGKNDTRW</sequence>
<dbReference type="Proteomes" id="UP001443914">
    <property type="component" value="Unassembled WGS sequence"/>
</dbReference>
<dbReference type="EMBL" id="JBDFQZ010000006">
    <property type="protein sequence ID" value="KAK9715111.1"/>
    <property type="molecule type" value="Genomic_DNA"/>
</dbReference>
<dbReference type="NCBIfam" id="TIGR01569">
    <property type="entry name" value="A_tha_TIGR01569"/>
    <property type="match status" value="1"/>
</dbReference>
<keyword evidence="11" id="KW-1185">Reference proteome</keyword>
<evidence type="ECO:0000256" key="1">
    <source>
        <dbReference type="ARBA" id="ARBA00004651"/>
    </source>
</evidence>
<feature type="transmembrane region" description="Helical" evidence="8">
    <location>
        <begin position="100"/>
        <end position="119"/>
    </location>
</feature>
<dbReference type="InterPro" id="IPR006459">
    <property type="entry name" value="CASP/CASPL"/>
</dbReference>
<evidence type="ECO:0000313" key="10">
    <source>
        <dbReference type="EMBL" id="KAK9715111.1"/>
    </source>
</evidence>
<comment type="subunit">
    <text evidence="3 8">Homodimer and heterodimers.</text>
</comment>
<dbReference type="PANTHER" id="PTHR33573">
    <property type="entry name" value="CASP-LIKE PROTEIN 4A4"/>
    <property type="match status" value="1"/>
</dbReference>
<comment type="similarity">
    <text evidence="2 8">Belongs to the Casparian strip membrane proteins (CASP) family.</text>
</comment>
<dbReference type="InterPro" id="IPR006702">
    <property type="entry name" value="CASP_dom"/>
</dbReference>
<organism evidence="10 11">
    <name type="scientific">Saponaria officinalis</name>
    <name type="common">Common soapwort</name>
    <name type="synonym">Lychnis saponaria</name>
    <dbReference type="NCBI Taxonomy" id="3572"/>
    <lineage>
        <taxon>Eukaryota</taxon>
        <taxon>Viridiplantae</taxon>
        <taxon>Streptophyta</taxon>
        <taxon>Embryophyta</taxon>
        <taxon>Tracheophyta</taxon>
        <taxon>Spermatophyta</taxon>
        <taxon>Magnoliopsida</taxon>
        <taxon>eudicotyledons</taxon>
        <taxon>Gunneridae</taxon>
        <taxon>Pentapetalae</taxon>
        <taxon>Caryophyllales</taxon>
        <taxon>Caryophyllaceae</taxon>
        <taxon>Caryophylleae</taxon>
        <taxon>Saponaria</taxon>
    </lineage>
</organism>
<dbReference type="AlphaFoldDB" id="A0AAW1K608"/>
<dbReference type="Pfam" id="PF04535">
    <property type="entry name" value="CASP_dom"/>
    <property type="match status" value="1"/>
</dbReference>
<feature type="domain" description="Casparian strip membrane protein" evidence="9">
    <location>
        <begin position="55"/>
        <end position="204"/>
    </location>
</feature>
<keyword evidence="5 8" id="KW-0812">Transmembrane</keyword>
<proteinExistence type="inferred from homology"/>
<evidence type="ECO:0000256" key="8">
    <source>
        <dbReference type="RuleBase" id="RU361233"/>
    </source>
</evidence>
<keyword evidence="4 8" id="KW-1003">Cell membrane</keyword>
<evidence type="ECO:0000259" key="9">
    <source>
        <dbReference type="Pfam" id="PF04535"/>
    </source>
</evidence>
<evidence type="ECO:0000313" key="11">
    <source>
        <dbReference type="Proteomes" id="UP001443914"/>
    </source>
</evidence>
<feature type="transmembrane region" description="Helical" evidence="8">
    <location>
        <begin position="62"/>
        <end position="80"/>
    </location>
</feature>
<keyword evidence="7 8" id="KW-0472">Membrane</keyword>